<name>A0A835MEV3_9ROSI</name>
<gene>
    <name evidence="1" type="ORF">SADUNF_Sadunf17G0097700</name>
</gene>
<sequence length="153" mass="17335">MVLAGKVKSSPLTVENFQRPKMMEYTADKFVLYMITTGKKAFVDGWITEQVMWGCTRLFNLEVWRITMDFVLGEGAGVLLLEELEHAKAHLWQVADHDLIRISLTGPCAACLDPPFYMHKGFSTQIPFSYDRKEEQKSMLSSLVEAALAMLIA</sequence>
<proteinExistence type="predicted"/>
<evidence type="ECO:0000313" key="1">
    <source>
        <dbReference type="EMBL" id="KAF9663877.1"/>
    </source>
</evidence>
<reference evidence="1 2" key="1">
    <citation type="submission" date="2020-10" db="EMBL/GenBank/DDBJ databases">
        <title>Plant Genome Project.</title>
        <authorList>
            <person name="Zhang R.-G."/>
        </authorList>
    </citation>
    <scope>NUCLEOTIDE SEQUENCE [LARGE SCALE GENOMIC DNA]</scope>
    <source>
        <strain evidence="1">FAFU-HL-1</strain>
        <tissue evidence="1">Leaf</tissue>
    </source>
</reference>
<evidence type="ECO:0000313" key="2">
    <source>
        <dbReference type="Proteomes" id="UP000657918"/>
    </source>
</evidence>
<dbReference type="EMBL" id="JADGMS010000017">
    <property type="protein sequence ID" value="KAF9663877.1"/>
    <property type="molecule type" value="Genomic_DNA"/>
</dbReference>
<comment type="caution">
    <text evidence="1">The sequence shown here is derived from an EMBL/GenBank/DDBJ whole genome shotgun (WGS) entry which is preliminary data.</text>
</comment>
<keyword evidence="2" id="KW-1185">Reference proteome</keyword>
<accession>A0A835MEV3</accession>
<protein>
    <submittedName>
        <fullName evidence="1">Uncharacterized protein</fullName>
    </submittedName>
</protein>
<dbReference type="Proteomes" id="UP000657918">
    <property type="component" value="Unassembled WGS sequence"/>
</dbReference>
<dbReference type="AlphaFoldDB" id="A0A835MEV3"/>
<organism evidence="1 2">
    <name type="scientific">Salix dunnii</name>
    <dbReference type="NCBI Taxonomy" id="1413687"/>
    <lineage>
        <taxon>Eukaryota</taxon>
        <taxon>Viridiplantae</taxon>
        <taxon>Streptophyta</taxon>
        <taxon>Embryophyta</taxon>
        <taxon>Tracheophyta</taxon>
        <taxon>Spermatophyta</taxon>
        <taxon>Magnoliopsida</taxon>
        <taxon>eudicotyledons</taxon>
        <taxon>Gunneridae</taxon>
        <taxon>Pentapetalae</taxon>
        <taxon>rosids</taxon>
        <taxon>fabids</taxon>
        <taxon>Malpighiales</taxon>
        <taxon>Salicaceae</taxon>
        <taxon>Saliceae</taxon>
        <taxon>Salix</taxon>
    </lineage>
</organism>